<evidence type="ECO:0000256" key="2">
    <source>
        <dbReference type="ARBA" id="ARBA00022723"/>
    </source>
</evidence>
<feature type="domain" description="EF-hand" evidence="6">
    <location>
        <begin position="24"/>
        <end position="59"/>
    </location>
</feature>
<dbReference type="InterPro" id="IPR011992">
    <property type="entry name" value="EF-hand-dom_pair"/>
</dbReference>
<dbReference type="Gene3D" id="1.10.238.10">
    <property type="entry name" value="EF-hand"/>
    <property type="match status" value="2"/>
</dbReference>
<dbReference type="PANTHER" id="PTHR10891">
    <property type="entry name" value="EF-HAND CALCIUM-BINDING DOMAIN CONTAINING PROTEIN"/>
    <property type="match status" value="1"/>
</dbReference>
<feature type="domain" description="EF-hand" evidence="6">
    <location>
        <begin position="96"/>
        <end position="131"/>
    </location>
</feature>
<keyword evidence="4" id="KW-0106">Calcium</keyword>
<feature type="domain" description="EF-hand" evidence="6">
    <location>
        <begin position="60"/>
        <end position="95"/>
    </location>
</feature>
<dbReference type="GO" id="GO:0005737">
    <property type="term" value="C:cytoplasm"/>
    <property type="evidence" value="ECO:0007669"/>
    <property type="project" value="UniProtKB-ARBA"/>
</dbReference>
<keyword evidence="3" id="KW-0677">Repeat</keyword>
<evidence type="ECO:0000256" key="5">
    <source>
        <dbReference type="SAM" id="MobiDB-lite"/>
    </source>
</evidence>
<evidence type="ECO:0000259" key="6">
    <source>
        <dbReference type="PROSITE" id="PS50222"/>
    </source>
</evidence>
<dbReference type="FunFam" id="1.10.238.10:FF:000275">
    <property type="entry name" value="Probable calcium-binding protein CML27"/>
    <property type="match status" value="1"/>
</dbReference>
<dbReference type="SUPFAM" id="SSF47473">
    <property type="entry name" value="EF-hand"/>
    <property type="match status" value="1"/>
</dbReference>
<gene>
    <name evidence="7" type="ORF">SVIM_LOCUS112426</name>
</gene>
<feature type="region of interest" description="Disordered" evidence="5">
    <location>
        <begin position="1"/>
        <end position="21"/>
    </location>
</feature>
<accession>A0A6N2KN39</accession>
<dbReference type="GO" id="GO:0005509">
    <property type="term" value="F:calcium ion binding"/>
    <property type="evidence" value="ECO:0007669"/>
    <property type="project" value="InterPro"/>
</dbReference>
<protein>
    <recommendedName>
        <fullName evidence="6">EF-hand domain-containing protein</fullName>
    </recommendedName>
</protein>
<dbReference type="EMBL" id="CAADRP010000558">
    <property type="protein sequence ID" value="VFU30015.1"/>
    <property type="molecule type" value="Genomic_DNA"/>
</dbReference>
<dbReference type="AlphaFoldDB" id="A0A6N2KN39"/>
<dbReference type="PROSITE" id="PS50222">
    <property type="entry name" value="EF_HAND_2"/>
    <property type="match status" value="4"/>
</dbReference>
<evidence type="ECO:0000256" key="3">
    <source>
        <dbReference type="ARBA" id="ARBA00022737"/>
    </source>
</evidence>
<dbReference type="CDD" id="cd00051">
    <property type="entry name" value="EFh"/>
    <property type="match status" value="2"/>
</dbReference>
<evidence type="ECO:0000256" key="4">
    <source>
        <dbReference type="ARBA" id="ARBA00022837"/>
    </source>
</evidence>
<feature type="domain" description="EF-hand" evidence="6">
    <location>
        <begin position="132"/>
        <end position="167"/>
    </location>
</feature>
<dbReference type="FunFam" id="1.10.238.10:FF:000089">
    <property type="entry name" value="calmodulin-like protein 3"/>
    <property type="match status" value="1"/>
</dbReference>
<dbReference type="Pfam" id="PF13499">
    <property type="entry name" value="EF-hand_7"/>
    <property type="match status" value="2"/>
</dbReference>
<dbReference type="SMART" id="SM00054">
    <property type="entry name" value="EFh"/>
    <property type="match status" value="4"/>
</dbReference>
<evidence type="ECO:0000313" key="7">
    <source>
        <dbReference type="EMBL" id="VFU30015.1"/>
    </source>
</evidence>
<dbReference type="InterPro" id="IPR002048">
    <property type="entry name" value="EF_hand_dom"/>
</dbReference>
<dbReference type="PROSITE" id="PS00018">
    <property type="entry name" value="EF_HAND_1"/>
    <property type="match status" value="3"/>
</dbReference>
<proteinExistence type="predicted"/>
<dbReference type="InterPro" id="IPR039647">
    <property type="entry name" value="EF_hand_pair_protein_CML-like"/>
</dbReference>
<keyword evidence="2" id="KW-0479">Metal-binding</keyword>
<comment type="function">
    <text evidence="1">Potential calcium sensor.</text>
</comment>
<evidence type="ECO:0000256" key="1">
    <source>
        <dbReference type="ARBA" id="ARBA00003291"/>
    </source>
</evidence>
<dbReference type="InterPro" id="IPR018247">
    <property type="entry name" value="EF_Hand_1_Ca_BS"/>
</dbReference>
<reference evidence="7" key="1">
    <citation type="submission" date="2019-03" db="EMBL/GenBank/DDBJ databases">
        <authorList>
            <person name="Mank J."/>
            <person name="Almeida P."/>
        </authorList>
    </citation>
    <scope>NUCLEOTIDE SEQUENCE</scope>
    <source>
        <strain evidence="7">78183</strain>
    </source>
</reference>
<name>A0A6N2KN39_SALVM</name>
<sequence>MATPISSPNPETAAPKSSTAVNIDDTSELRRVFKQFDTNGDGKISASELGEVLKSMGTTYTREELLRVMEEVDTDKDGHIDVAEFAQLCRSSSSSSAASELRDAFDLYDQNGDGMISATELHQVLNRLGMKCKVDECLQMIKNVDSDGDGCVNLKNFEVSMALLLWIPRSCLDGAEGFDQWINVVEVI</sequence>
<organism evidence="7">
    <name type="scientific">Salix viminalis</name>
    <name type="common">Common osier</name>
    <name type="synonym">Basket willow</name>
    <dbReference type="NCBI Taxonomy" id="40686"/>
    <lineage>
        <taxon>Eukaryota</taxon>
        <taxon>Viridiplantae</taxon>
        <taxon>Streptophyta</taxon>
        <taxon>Embryophyta</taxon>
        <taxon>Tracheophyta</taxon>
        <taxon>Spermatophyta</taxon>
        <taxon>Magnoliopsida</taxon>
        <taxon>eudicotyledons</taxon>
        <taxon>Gunneridae</taxon>
        <taxon>Pentapetalae</taxon>
        <taxon>rosids</taxon>
        <taxon>fabids</taxon>
        <taxon>Malpighiales</taxon>
        <taxon>Salicaceae</taxon>
        <taxon>Saliceae</taxon>
        <taxon>Salix</taxon>
    </lineage>
</organism>